<dbReference type="Pfam" id="PF08751">
    <property type="entry name" value="TrwC"/>
    <property type="match status" value="1"/>
</dbReference>
<reference evidence="3 4" key="1">
    <citation type="journal article" date="2015" name="Genome Biol. Evol.">
        <title>Characterization of Three Mycobacterium spp. with Potential Use in Bioremediation by Genome Sequencing and Comparative Genomics.</title>
        <authorList>
            <person name="Das S."/>
            <person name="Pettersson B.M."/>
            <person name="Behra P.R."/>
            <person name="Ramesh M."/>
            <person name="Dasgupta S."/>
            <person name="Bhattacharya A."/>
            <person name="Kirsebom L.A."/>
        </authorList>
    </citation>
    <scope>NUCLEOTIDE SEQUENCE [LARGE SCALE GENOMIC DNA]</scope>
    <source>
        <strain evidence="3 4">DSM 43826</strain>
    </source>
</reference>
<dbReference type="EMBL" id="JYNL01000061">
    <property type="protein sequence ID" value="KMO71124.1"/>
    <property type="molecule type" value="Genomic_DNA"/>
</dbReference>
<dbReference type="PANTHER" id="PTHR43788">
    <property type="entry name" value="DNA2/NAM7 HELICASE FAMILY MEMBER"/>
    <property type="match status" value="1"/>
</dbReference>
<dbReference type="RefSeq" id="WP_234714155.1">
    <property type="nucleotide sequence ID" value="NZ_JYNL01000061.1"/>
</dbReference>
<feature type="domain" description="TrwC relaxase" evidence="2">
    <location>
        <begin position="31"/>
        <end position="333"/>
    </location>
</feature>
<evidence type="ECO:0000313" key="3">
    <source>
        <dbReference type="EMBL" id="KMO71124.1"/>
    </source>
</evidence>
<dbReference type="CDD" id="cd18809">
    <property type="entry name" value="SF1_C_RecD"/>
    <property type="match status" value="1"/>
</dbReference>
<feature type="region of interest" description="Disordered" evidence="1">
    <location>
        <begin position="836"/>
        <end position="855"/>
    </location>
</feature>
<dbReference type="Proteomes" id="UP000036513">
    <property type="component" value="Unassembled WGS sequence"/>
</dbReference>
<name>A0A0J6VLL9_9MYCO</name>
<evidence type="ECO:0000259" key="2">
    <source>
        <dbReference type="Pfam" id="PF08751"/>
    </source>
</evidence>
<dbReference type="SUPFAM" id="SSF55464">
    <property type="entry name" value="Origin of replication-binding domain, RBD-like"/>
    <property type="match status" value="1"/>
</dbReference>
<dbReference type="InterPro" id="IPR027417">
    <property type="entry name" value="P-loop_NTPase"/>
</dbReference>
<protein>
    <submittedName>
        <fullName evidence="3">Multifunctional conjugation protein TraI</fullName>
    </submittedName>
</protein>
<dbReference type="Pfam" id="PF13604">
    <property type="entry name" value="AAA_30"/>
    <property type="match status" value="1"/>
</dbReference>
<sequence>MAHLHKVCEAGREVCGSVLTIAKLGAWSVSYYVDTARSASTAALESRAAGGGLGEYYSESETRLPVWFSAGRDAAAARGLTGAGRDGENADLDAVTRWLDDGESPCGASGRAFGQRASVHGYDLTFCAPKSVSLMRGLGNDVTGKAVADAHAFAITEAMEYLVEHGGYTRVHNPRSGEKDLVRLPGIVAAGFQHETSRAGDPHLHTHVLVPNRQARADGRLVSLDGTSLYHEAKAAGIIYQATLRRELTRSIGVEWNDVDPHTGMAEIAGADRRDLTAWSTRATQLREWAAGHLRLGGDDELSAGQLATAQKATRPRKPEGVAWASLRVAWADDDRTFRVDMDAQQAARQARRAAGVDYAKVVRRAVSHGLTKAAFTRADLVEAIGARMPVDDADGPSPREVIERLADGVALRIGDERQAHQREGSIRYTAADLIAEERAILDVMGRRHSAAVLPSVDTTGLSADQARAVTAIATSERLVQPLSAPAGAGKTHSLRALRAAAHDAGKRVLVAAPTGRAVDVAVREKAGDDGATLDALLGRLERGTEVLDADTVVVVDEAGMVGTQHLRRLLEVATAAGTKVVLVGDEHQLAPVAQRGGTFAQLVTDLPWAQRLSQVWRMHDHDERDASLAVRDGGPAALRRAVGWYRRHERLHIGDQVTMADDAVAAWTADVAAGRDGLLIADRWEMADAINIRIHSERINDDAPTVATARGHHVAAGDVVITRQNTTDIPTRTDRGAAADPIRNGQRWEVLAVDPETNRIDVRRLDDGALATLDGDYLRQHTHLGYAVTVHAAQGVTADTCHTLLSAEAATRSIAYVGLTRGRHTNTVRIYDTRAGEADHEHADPTATGVHTARRGTPAEAAAALRSVLGRDDRAATITTAAAAADEDQLPDQVADLRRHHRTVTARLRREHRIDHHAAHDRSAQDRAHASDRALVEVLAATHRYGTPLPSSQLRSDPVAVALSAPYVVTTLAADRYTPDLVDTVRQAAAGTDRRYVQIAAAPSRPDQRRLDQFAERLPAHPPPPGAVVVVEDAAAADPAHLAAVATALVPVRGRLLLIDSGEPGPGRRLLDGLALPWSENARPTPDVIDPALAAVADSHRDSAARSWRILTEPLRSRDRGRERDRDYGLGID</sequence>
<dbReference type="Gene3D" id="3.40.50.300">
    <property type="entry name" value="P-loop containing nucleotide triphosphate hydrolases"/>
    <property type="match status" value="2"/>
</dbReference>
<comment type="caution">
    <text evidence="3">The sequence shown here is derived from an EMBL/GenBank/DDBJ whole genome shotgun (WGS) entry which is preliminary data.</text>
</comment>
<gene>
    <name evidence="3" type="primary">traI_3</name>
    <name evidence="3" type="ORF">MCHLDSM_04759</name>
</gene>
<evidence type="ECO:0000313" key="4">
    <source>
        <dbReference type="Proteomes" id="UP000036513"/>
    </source>
</evidence>
<dbReference type="CDD" id="cd17933">
    <property type="entry name" value="DEXSc_RecD-like"/>
    <property type="match status" value="1"/>
</dbReference>
<keyword evidence="4" id="KW-1185">Reference proteome</keyword>
<organism evidence="3 4">
    <name type="scientific">Mycolicibacterium chlorophenolicum</name>
    <dbReference type="NCBI Taxonomy" id="37916"/>
    <lineage>
        <taxon>Bacteria</taxon>
        <taxon>Bacillati</taxon>
        <taxon>Actinomycetota</taxon>
        <taxon>Actinomycetes</taxon>
        <taxon>Mycobacteriales</taxon>
        <taxon>Mycobacteriaceae</taxon>
        <taxon>Mycolicibacterium</taxon>
    </lineage>
</organism>
<dbReference type="Gene3D" id="2.30.30.940">
    <property type="match status" value="1"/>
</dbReference>
<dbReference type="SUPFAM" id="SSF52540">
    <property type="entry name" value="P-loop containing nucleoside triphosphate hydrolases"/>
    <property type="match status" value="2"/>
</dbReference>
<feature type="compositionally biased region" description="Basic and acidic residues" evidence="1">
    <location>
        <begin position="836"/>
        <end position="845"/>
    </location>
</feature>
<dbReference type="InterPro" id="IPR050534">
    <property type="entry name" value="Coronavir_polyprotein_1ab"/>
</dbReference>
<dbReference type="NCBIfam" id="NF041492">
    <property type="entry name" value="MobF"/>
    <property type="match status" value="1"/>
</dbReference>
<proteinExistence type="predicted"/>
<dbReference type="AlphaFoldDB" id="A0A0J6VLL9"/>
<accession>A0A0J6VLL9</accession>
<evidence type="ECO:0000256" key="1">
    <source>
        <dbReference type="SAM" id="MobiDB-lite"/>
    </source>
</evidence>
<dbReference type="PATRIC" id="fig|37916.4.peg.4762"/>
<dbReference type="STRING" id="37916.MCHLDSM_04759"/>
<dbReference type="InterPro" id="IPR014862">
    <property type="entry name" value="TrwC"/>
</dbReference>